<dbReference type="InterPro" id="IPR036388">
    <property type="entry name" value="WH-like_DNA-bd_sf"/>
</dbReference>
<evidence type="ECO:0000256" key="2">
    <source>
        <dbReference type="SAM" id="MobiDB-lite"/>
    </source>
</evidence>
<feature type="region of interest" description="Disordered" evidence="2">
    <location>
        <begin position="317"/>
        <end position="338"/>
    </location>
</feature>
<proteinExistence type="inferred from homology"/>
<organism evidence="5 6">
    <name type="scientific">Prauserella isguenensis</name>
    <dbReference type="NCBI Taxonomy" id="1470180"/>
    <lineage>
        <taxon>Bacteria</taxon>
        <taxon>Bacillati</taxon>
        <taxon>Actinomycetota</taxon>
        <taxon>Actinomycetes</taxon>
        <taxon>Pseudonocardiales</taxon>
        <taxon>Pseudonocardiaceae</taxon>
        <taxon>Prauserella</taxon>
    </lineage>
</organism>
<dbReference type="GO" id="GO:0009294">
    <property type="term" value="P:DNA-mediated transformation"/>
    <property type="evidence" value="ECO:0007669"/>
    <property type="project" value="InterPro"/>
</dbReference>
<dbReference type="InterPro" id="IPR057666">
    <property type="entry name" value="DrpA_SLOG"/>
</dbReference>
<comment type="caution">
    <text evidence="5">The sequence shown here is derived from an EMBL/GenBank/DDBJ whole genome shotgun (WGS) entry which is preliminary data.</text>
</comment>
<evidence type="ECO:0000259" key="4">
    <source>
        <dbReference type="Pfam" id="PF17782"/>
    </source>
</evidence>
<dbReference type="EMBL" id="JACHWU010000003">
    <property type="protein sequence ID" value="MBB3052131.1"/>
    <property type="molecule type" value="Genomic_DNA"/>
</dbReference>
<dbReference type="AlphaFoldDB" id="A0A839S217"/>
<feature type="region of interest" description="Disordered" evidence="2">
    <location>
        <begin position="55"/>
        <end position="79"/>
    </location>
</feature>
<reference evidence="5 6" key="1">
    <citation type="submission" date="2020-08" db="EMBL/GenBank/DDBJ databases">
        <title>Genomic Encyclopedia of Type Strains, Phase III (KMG-III): the genomes of soil and plant-associated and newly described type strains.</title>
        <authorList>
            <person name="Whitman W."/>
        </authorList>
    </citation>
    <scope>NUCLEOTIDE SEQUENCE [LARGE SCALE GENOMIC DNA]</scope>
    <source>
        <strain evidence="5 6">CECT 8577</strain>
    </source>
</reference>
<dbReference type="Pfam" id="PF02481">
    <property type="entry name" value="DNA_processg_A"/>
    <property type="match status" value="1"/>
</dbReference>
<dbReference type="Gene3D" id="3.40.50.450">
    <property type="match status" value="1"/>
</dbReference>
<dbReference type="Proteomes" id="UP000550714">
    <property type="component" value="Unassembled WGS sequence"/>
</dbReference>
<evidence type="ECO:0000313" key="6">
    <source>
        <dbReference type="Proteomes" id="UP000550714"/>
    </source>
</evidence>
<dbReference type="SUPFAM" id="SSF102405">
    <property type="entry name" value="MCP/YpsA-like"/>
    <property type="match status" value="1"/>
</dbReference>
<protein>
    <submittedName>
        <fullName evidence="5">DNA processing protein</fullName>
    </submittedName>
</protein>
<dbReference type="InterPro" id="IPR003488">
    <property type="entry name" value="DprA"/>
</dbReference>
<dbReference type="Gene3D" id="1.10.10.10">
    <property type="entry name" value="Winged helix-like DNA-binding domain superfamily/Winged helix DNA-binding domain"/>
    <property type="match status" value="1"/>
</dbReference>
<keyword evidence="6" id="KW-1185">Reference proteome</keyword>
<comment type="similarity">
    <text evidence="1">Belongs to the DprA/Smf family.</text>
</comment>
<dbReference type="PANTHER" id="PTHR43022">
    <property type="entry name" value="PROTEIN SMF"/>
    <property type="match status" value="1"/>
</dbReference>
<dbReference type="Pfam" id="PF17782">
    <property type="entry name" value="WHD_DprA"/>
    <property type="match status" value="1"/>
</dbReference>
<feature type="domain" description="Smf/DprA SLOG" evidence="3">
    <location>
        <begin position="91"/>
        <end position="313"/>
    </location>
</feature>
<gene>
    <name evidence="5" type="ORF">FHS23_003160</name>
</gene>
<evidence type="ECO:0000259" key="3">
    <source>
        <dbReference type="Pfam" id="PF02481"/>
    </source>
</evidence>
<evidence type="ECO:0000313" key="5">
    <source>
        <dbReference type="EMBL" id="MBB3052131.1"/>
    </source>
</evidence>
<dbReference type="RefSeq" id="WP_183655435.1">
    <property type="nucleotide sequence ID" value="NZ_JACHWU010000003.1"/>
</dbReference>
<accession>A0A839S217</accession>
<sequence>MSEQRSVDAEPRRATCAADPVHRARAYLLGAAEPPAPALVAFVARHGPVEAAERVRRGEVPDPVAQETEARRGTDRSERDLERAVKAGYRLLTPEDDEWPAWPLLSLEVATGRGAEGVAPPLALWVRGTARLDEAVDGAVAVVGARAATEYGEHTAAELAHGLVADGIGVFSGAAYGIDGAAHRGALAAGGPTVAVLGCGLDAGYPAGHVGLLNRVAERGAVVSEYPPGALPARHRFLVRNRLLAALTAGTVVVEAGKRSGARNTSSTAGTLGKVVMAVPGPVGSAMSVGCHELIRDAYATLVGSVSDVLDTVGRLGEPRADTAAPRPRRPTDDLGPQALRVHEALGERRGRSPDEVAEESGVPLARVRAVLPELELSGLAERCETGWRLAVGVPGRVKSSGRVTGKGERHPRTR</sequence>
<name>A0A839S217_9PSEU</name>
<dbReference type="InterPro" id="IPR041614">
    <property type="entry name" value="DprA_WH"/>
</dbReference>
<evidence type="ECO:0000256" key="1">
    <source>
        <dbReference type="ARBA" id="ARBA00006525"/>
    </source>
</evidence>
<dbReference type="NCBIfam" id="TIGR00732">
    <property type="entry name" value="dprA"/>
    <property type="match status" value="1"/>
</dbReference>
<feature type="compositionally biased region" description="Basic and acidic residues" evidence="2">
    <location>
        <begin position="68"/>
        <end position="79"/>
    </location>
</feature>
<dbReference type="PANTHER" id="PTHR43022:SF1">
    <property type="entry name" value="PROTEIN SMF"/>
    <property type="match status" value="1"/>
</dbReference>
<feature type="domain" description="DprA winged helix" evidence="4">
    <location>
        <begin position="327"/>
        <end position="384"/>
    </location>
</feature>